<protein>
    <submittedName>
        <fullName evidence="1">Uncharacterized protein</fullName>
    </submittedName>
</protein>
<comment type="caution">
    <text evidence="1">The sequence shown here is derived from an EMBL/GenBank/DDBJ whole genome shotgun (WGS) entry which is preliminary data.</text>
</comment>
<reference evidence="1 2" key="1">
    <citation type="journal article" date="2015" name="Nature">
        <title>rRNA introns, odd ribosomes, and small enigmatic genomes across a large radiation of phyla.</title>
        <authorList>
            <person name="Brown C.T."/>
            <person name="Hug L.A."/>
            <person name="Thomas B.C."/>
            <person name="Sharon I."/>
            <person name="Castelle C.J."/>
            <person name="Singh A."/>
            <person name="Wilkins M.J."/>
            <person name="Williams K.H."/>
            <person name="Banfield J.F."/>
        </authorList>
    </citation>
    <scope>NUCLEOTIDE SEQUENCE [LARGE SCALE GENOMIC DNA]</scope>
</reference>
<dbReference type="EMBL" id="LCQD01000006">
    <property type="protein sequence ID" value="KKW12984.1"/>
    <property type="molecule type" value="Genomic_DNA"/>
</dbReference>
<dbReference type="Proteomes" id="UP000034588">
    <property type="component" value="Unassembled WGS sequence"/>
</dbReference>
<evidence type="ECO:0000313" key="2">
    <source>
        <dbReference type="Proteomes" id="UP000034588"/>
    </source>
</evidence>
<accession>A0A0G1Z2J0</accession>
<sequence>MDKTSGALRDIVKSPKLKEIETLLAKRLTQDLPKALENMGWKFLSSWAPSILKDRIDSSSSARKAVNDLRLVADSVERSESATDKQNYKRTMAIFHHLISALSVYQEIFFEDQDKYIEDYLSDRVWDKFLSYTGTVAGE</sequence>
<organism evidence="1 2">
    <name type="scientific">Candidatus Gottesmanbacteria bacterium GW2011_GWB1_49_7</name>
    <dbReference type="NCBI Taxonomy" id="1618448"/>
    <lineage>
        <taxon>Bacteria</taxon>
        <taxon>Candidatus Gottesmaniibacteriota</taxon>
    </lineage>
</organism>
<evidence type="ECO:0000313" key="1">
    <source>
        <dbReference type="EMBL" id="KKW12984.1"/>
    </source>
</evidence>
<gene>
    <name evidence="1" type="ORF">UY48_C0006G0037</name>
</gene>
<dbReference type="AlphaFoldDB" id="A0A0G1Z2J0"/>
<name>A0A0G1Z2J0_9BACT</name>
<proteinExistence type="predicted"/>